<dbReference type="InterPro" id="IPR024072">
    <property type="entry name" value="DHFR-like_dom_sf"/>
</dbReference>
<dbReference type="InterPro" id="IPR050765">
    <property type="entry name" value="Riboflavin_Biosynth_HTPR"/>
</dbReference>
<reference evidence="2 3" key="1">
    <citation type="submission" date="2020-08" db="EMBL/GenBank/DDBJ databases">
        <title>Genomic Encyclopedia of Type Strains, Phase IV (KMG-IV): sequencing the most valuable type-strain genomes for metagenomic binning, comparative biology and taxonomic classification.</title>
        <authorList>
            <person name="Goeker M."/>
        </authorList>
    </citation>
    <scope>NUCLEOTIDE SEQUENCE [LARGE SCALE GENOMIC DNA]</scope>
    <source>
        <strain evidence="2 3">DSM 23960</strain>
    </source>
</reference>
<evidence type="ECO:0000313" key="2">
    <source>
        <dbReference type="EMBL" id="MBB4082990.1"/>
    </source>
</evidence>
<dbReference type="Pfam" id="PF01872">
    <property type="entry name" value="RibD_C"/>
    <property type="match status" value="1"/>
</dbReference>
<dbReference type="Gene3D" id="3.40.430.10">
    <property type="entry name" value="Dihydrofolate Reductase, subunit A"/>
    <property type="match status" value="1"/>
</dbReference>
<dbReference type="InterPro" id="IPR002734">
    <property type="entry name" value="RibDG_C"/>
</dbReference>
<evidence type="ECO:0000259" key="1">
    <source>
        <dbReference type="Pfam" id="PF01872"/>
    </source>
</evidence>
<sequence>MRKVTVAAMVSIDGVMQAPGGPDEDPTGGFAFGGWVWPWFDETGGDLMDHAMGQDYDLLLGRRTYEIFAAYWPGKDDAIGRKFDAITKYVAASPETPMTWKGSVRLEGDVADAVERLKAEDGPDLLIQGSSEVVHALLARNLIDRISLLTFPVILGTGKRFFDQTSAPAAFALTETRRSPSGVVVNRYERDGEVPVGSFGDDTPSALELERRERWAREG</sequence>
<dbReference type="GO" id="GO:0009231">
    <property type="term" value="P:riboflavin biosynthetic process"/>
    <property type="evidence" value="ECO:0007669"/>
    <property type="project" value="InterPro"/>
</dbReference>
<dbReference type="EMBL" id="JACIDM010000002">
    <property type="protein sequence ID" value="MBB4082990.1"/>
    <property type="molecule type" value="Genomic_DNA"/>
</dbReference>
<organism evidence="2 3">
    <name type="scientific">Brevundimonas lenta</name>
    <dbReference type="NCBI Taxonomy" id="424796"/>
    <lineage>
        <taxon>Bacteria</taxon>
        <taxon>Pseudomonadati</taxon>
        <taxon>Pseudomonadota</taxon>
        <taxon>Alphaproteobacteria</taxon>
        <taxon>Caulobacterales</taxon>
        <taxon>Caulobacteraceae</taxon>
        <taxon>Brevundimonas</taxon>
    </lineage>
</organism>
<dbReference type="Proteomes" id="UP000529946">
    <property type="component" value="Unassembled WGS sequence"/>
</dbReference>
<feature type="domain" description="Bacterial bifunctional deaminase-reductase C-terminal" evidence="1">
    <location>
        <begin position="2"/>
        <end position="185"/>
    </location>
</feature>
<dbReference type="GO" id="GO:0008703">
    <property type="term" value="F:5-amino-6-(5-phosphoribosylamino)uracil reductase activity"/>
    <property type="evidence" value="ECO:0007669"/>
    <property type="project" value="InterPro"/>
</dbReference>
<accession>A0A7W6JD81</accession>
<dbReference type="PANTHER" id="PTHR38011:SF2">
    <property type="entry name" value="BIFUNCTIONAL DEAMINASE-REDUCTASE DOMAIN PROTEIN"/>
    <property type="match status" value="1"/>
</dbReference>
<keyword evidence="3" id="KW-1185">Reference proteome</keyword>
<gene>
    <name evidence="2" type="ORF">GGR12_001856</name>
</gene>
<comment type="caution">
    <text evidence="2">The sequence shown here is derived from an EMBL/GenBank/DDBJ whole genome shotgun (WGS) entry which is preliminary data.</text>
</comment>
<protein>
    <submittedName>
        <fullName evidence="2">Dihydrofolate reductase</fullName>
    </submittedName>
</protein>
<proteinExistence type="predicted"/>
<dbReference type="PANTHER" id="PTHR38011">
    <property type="entry name" value="DIHYDROFOLATE REDUCTASE FAMILY PROTEIN (AFU_ORTHOLOGUE AFUA_8G06820)"/>
    <property type="match status" value="1"/>
</dbReference>
<dbReference type="SUPFAM" id="SSF53597">
    <property type="entry name" value="Dihydrofolate reductase-like"/>
    <property type="match status" value="1"/>
</dbReference>
<name>A0A7W6JD81_9CAUL</name>
<evidence type="ECO:0000313" key="3">
    <source>
        <dbReference type="Proteomes" id="UP000529946"/>
    </source>
</evidence>
<dbReference type="RefSeq" id="WP_183204131.1">
    <property type="nucleotide sequence ID" value="NZ_BAAAER010000001.1"/>
</dbReference>
<dbReference type="AlphaFoldDB" id="A0A7W6JD81"/>